<comment type="caution">
    <text evidence="2">The sequence shown here is derived from an EMBL/GenBank/DDBJ whole genome shotgun (WGS) entry which is preliminary data.</text>
</comment>
<dbReference type="EMBL" id="MBFU01000865">
    <property type="protein sequence ID" value="PVZ97340.1"/>
    <property type="molecule type" value="Genomic_DNA"/>
</dbReference>
<keyword evidence="3" id="KW-1185">Reference proteome</keyword>
<evidence type="ECO:0000313" key="1">
    <source>
        <dbReference type="EMBL" id="PVZ97340.1"/>
    </source>
</evidence>
<accession>A0A2U1J5N0</accession>
<organism evidence="2 3">
    <name type="scientific">Smittium angustum</name>
    <dbReference type="NCBI Taxonomy" id="133377"/>
    <lineage>
        <taxon>Eukaryota</taxon>
        <taxon>Fungi</taxon>
        <taxon>Fungi incertae sedis</taxon>
        <taxon>Zoopagomycota</taxon>
        <taxon>Kickxellomycotina</taxon>
        <taxon>Harpellomycetes</taxon>
        <taxon>Harpellales</taxon>
        <taxon>Legeriomycetaceae</taxon>
        <taxon>Smittium</taxon>
    </lineage>
</organism>
<evidence type="ECO:0000313" key="2">
    <source>
        <dbReference type="EMBL" id="PWA00354.1"/>
    </source>
</evidence>
<dbReference type="Proteomes" id="UP000245591">
    <property type="component" value="Unassembled WGS sequence"/>
</dbReference>
<sequence length="195" mass="22502">MKLNELSFDLQTLIFFFTQNPNLATVSKSFYNASHNPGTILKCLLNWDILGKERHSYLENFKRMNKNENLIEAIINKDTYISKLIYDPVRIFYSSLEHDWLGILRSMLSKTTLERVSIFGNKTGEIDSQKPVYSAKAMIDINSIRFSYRSFKEISFEAFTLLETAHTMQVDISKQHGITAQDLIGGNIIVYITKN</sequence>
<protein>
    <submittedName>
        <fullName evidence="2">Uncharacterized protein</fullName>
    </submittedName>
</protein>
<gene>
    <name evidence="2" type="ORF">BB558_003595</name>
    <name evidence="1" type="ORF">BB558_006713</name>
</gene>
<dbReference type="EMBL" id="MBFU01000339">
    <property type="protein sequence ID" value="PWA00354.1"/>
    <property type="molecule type" value="Genomic_DNA"/>
</dbReference>
<proteinExistence type="predicted"/>
<reference evidence="2 3" key="1">
    <citation type="journal article" date="2018" name="MBio">
        <title>Comparative Genomics Reveals the Core Gene Toolbox for the Fungus-Insect Symbiosis.</title>
        <authorList>
            <person name="Wang Y."/>
            <person name="Stata M."/>
            <person name="Wang W."/>
            <person name="Stajich J.E."/>
            <person name="White M.M."/>
            <person name="Moncalvo J.M."/>
        </authorList>
    </citation>
    <scope>NUCLEOTIDE SEQUENCE [LARGE SCALE GENOMIC DNA]</scope>
    <source>
        <strain evidence="2 3">AUS-126-30</strain>
    </source>
</reference>
<dbReference type="AlphaFoldDB" id="A0A2U1J5N0"/>
<name>A0A2U1J5N0_SMIAN</name>
<evidence type="ECO:0000313" key="3">
    <source>
        <dbReference type="Proteomes" id="UP000245591"/>
    </source>
</evidence>